<dbReference type="AlphaFoldDB" id="A0A0D2LY36"/>
<protein>
    <recommendedName>
        <fullName evidence="4">SAP domain-containing protein</fullName>
    </recommendedName>
</protein>
<feature type="region of interest" description="Disordered" evidence="1">
    <location>
        <begin position="37"/>
        <end position="79"/>
    </location>
</feature>
<evidence type="ECO:0000313" key="3">
    <source>
        <dbReference type="Proteomes" id="UP000054270"/>
    </source>
</evidence>
<dbReference type="OMA" id="PSVLAWY"/>
<evidence type="ECO:0000313" key="2">
    <source>
        <dbReference type="EMBL" id="KJA15783.1"/>
    </source>
</evidence>
<dbReference type="OrthoDB" id="5569309at2759"/>
<feature type="compositionally biased region" description="Basic and acidic residues" evidence="1">
    <location>
        <begin position="37"/>
        <end position="65"/>
    </location>
</feature>
<organism evidence="2 3">
    <name type="scientific">Hypholoma sublateritium (strain FD-334 SS-4)</name>
    <dbReference type="NCBI Taxonomy" id="945553"/>
    <lineage>
        <taxon>Eukaryota</taxon>
        <taxon>Fungi</taxon>
        <taxon>Dikarya</taxon>
        <taxon>Basidiomycota</taxon>
        <taxon>Agaricomycotina</taxon>
        <taxon>Agaricomycetes</taxon>
        <taxon>Agaricomycetidae</taxon>
        <taxon>Agaricales</taxon>
        <taxon>Agaricineae</taxon>
        <taxon>Strophariaceae</taxon>
        <taxon>Hypholoma</taxon>
    </lineage>
</organism>
<proteinExistence type="predicted"/>
<accession>A0A0D2LY36</accession>
<reference evidence="3" key="1">
    <citation type="submission" date="2014-04" db="EMBL/GenBank/DDBJ databases">
        <title>Evolutionary Origins and Diversification of the Mycorrhizal Mutualists.</title>
        <authorList>
            <consortium name="DOE Joint Genome Institute"/>
            <consortium name="Mycorrhizal Genomics Consortium"/>
            <person name="Kohler A."/>
            <person name="Kuo A."/>
            <person name="Nagy L.G."/>
            <person name="Floudas D."/>
            <person name="Copeland A."/>
            <person name="Barry K.W."/>
            <person name="Cichocki N."/>
            <person name="Veneault-Fourrey C."/>
            <person name="LaButti K."/>
            <person name="Lindquist E.A."/>
            <person name="Lipzen A."/>
            <person name="Lundell T."/>
            <person name="Morin E."/>
            <person name="Murat C."/>
            <person name="Riley R."/>
            <person name="Ohm R."/>
            <person name="Sun H."/>
            <person name="Tunlid A."/>
            <person name="Henrissat B."/>
            <person name="Grigoriev I.V."/>
            <person name="Hibbett D.S."/>
            <person name="Martin F."/>
        </authorList>
    </citation>
    <scope>NUCLEOTIDE SEQUENCE [LARGE SCALE GENOMIC DNA]</scope>
    <source>
        <strain evidence="3">FD-334 SS-4</strain>
    </source>
</reference>
<name>A0A0D2LY36_HYPSF</name>
<dbReference type="Proteomes" id="UP000054270">
    <property type="component" value="Unassembled WGS sequence"/>
</dbReference>
<sequence length="127" mass="14712">MNARKNAPKKQRRLNVKARCLTSSEGRQLCMTQETLRAAKEQKKQEAQQRRQARETEQQQRRQARDPTQPFVGAMSSKNKPDLIQLADALQLSAEGTKQEILDRITDHFDQHPEKKVHQSFEGLFNT</sequence>
<dbReference type="EMBL" id="KN817635">
    <property type="protein sequence ID" value="KJA15783.1"/>
    <property type="molecule type" value="Genomic_DNA"/>
</dbReference>
<feature type="region of interest" description="Disordered" evidence="1">
    <location>
        <begin position="1"/>
        <end position="20"/>
    </location>
</feature>
<evidence type="ECO:0008006" key="4">
    <source>
        <dbReference type="Google" id="ProtNLM"/>
    </source>
</evidence>
<gene>
    <name evidence="2" type="ORF">HYPSUDRAFT_58622</name>
</gene>
<keyword evidence="3" id="KW-1185">Reference proteome</keyword>
<evidence type="ECO:0000256" key="1">
    <source>
        <dbReference type="SAM" id="MobiDB-lite"/>
    </source>
</evidence>
<feature type="compositionally biased region" description="Basic residues" evidence="1">
    <location>
        <begin position="1"/>
        <end position="16"/>
    </location>
</feature>